<dbReference type="Proteomes" id="UP000563151">
    <property type="component" value="Unassembled WGS sequence"/>
</dbReference>
<dbReference type="Pfam" id="PF07875">
    <property type="entry name" value="Coat_F"/>
    <property type="match status" value="1"/>
</dbReference>
<feature type="compositionally biased region" description="Low complexity" evidence="1">
    <location>
        <begin position="66"/>
        <end position="83"/>
    </location>
</feature>
<accession>A0A923E9D8</accession>
<dbReference type="CDD" id="cd00657">
    <property type="entry name" value="Ferritin_like"/>
    <property type="match status" value="1"/>
</dbReference>
<dbReference type="InterPro" id="IPR012851">
    <property type="entry name" value="Spore_coat_CotF-like"/>
</dbReference>
<evidence type="ECO:0000256" key="1">
    <source>
        <dbReference type="SAM" id="MobiDB-lite"/>
    </source>
</evidence>
<keyword evidence="3" id="KW-1185">Reference proteome</keyword>
<dbReference type="InterPro" id="IPR009078">
    <property type="entry name" value="Ferritin-like_SF"/>
</dbReference>
<sequence length="160" mass="18317">MIQLTQKETLLLKDLKSHEELCIVKYNDYASKAQDPQLKEMFNKHAQQEQEHLTSLNTILSGKVPNTQQNAGNQSTNTNNTSSQNIATTAQSNVNSPEDGNLCRDLLMTEKYVSGSYNISIFEFRDTNIRQTLNHIQKEEQQHGEDLFNYMQSKGMYTPQ</sequence>
<evidence type="ECO:0000313" key="3">
    <source>
        <dbReference type="Proteomes" id="UP000563151"/>
    </source>
</evidence>
<comment type="caution">
    <text evidence="2">The sequence shown here is derived from an EMBL/GenBank/DDBJ whole genome shotgun (WGS) entry which is preliminary data.</text>
</comment>
<feature type="region of interest" description="Disordered" evidence="1">
    <location>
        <begin position="63"/>
        <end position="83"/>
    </location>
</feature>
<keyword evidence="2" id="KW-0167">Capsid protein</keyword>
<keyword evidence="2" id="KW-0946">Virion</keyword>
<dbReference type="InterPro" id="IPR012347">
    <property type="entry name" value="Ferritin-like"/>
</dbReference>
<organism evidence="2 3">
    <name type="scientific">Clostridium tetanomorphum</name>
    <dbReference type="NCBI Taxonomy" id="1553"/>
    <lineage>
        <taxon>Bacteria</taxon>
        <taxon>Bacillati</taxon>
        <taxon>Bacillota</taxon>
        <taxon>Clostridia</taxon>
        <taxon>Eubacteriales</taxon>
        <taxon>Clostridiaceae</taxon>
        <taxon>Clostridium</taxon>
    </lineage>
</organism>
<evidence type="ECO:0000313" key="2">
    <source>
        <dbReference type="EMBL" id="MBC2397657.1"/>
    </source>
</evidence>
<dbReference type="SUPFAM" id="SSF47240">
    <property type="entry name" value="Ferritin-like"/>
    <property type="match status" value="1"/>
</dbReference>
<proteinExistence type="predicted"/>
<name>A0A923E9D8_CLOTT</name>
<dbReference type="RefSeq" id="WP_035148204.1">
    <property type="nucleotide sequence ID" value="NZ_JAAZWO010000007.1"/>
</dbReference>
<reference evidence="2 3" key="1">
    <citation type="submission" date="2020-04" db="EMBL/GenBank/DDBJ databases">
        <title>Genomic insights into acetone-butanol-ethanol (ABE) fermentation by sequencing solventogenic clostridia strains.</title>
        <authorList>
            <person name="Brown S."/>
        </authorList>
    </citation>
    <scope>NUCLEOTIDE SEQUENCE [LARGE SCALE GENOMIC DNA]</scope>
    <source>
        <strain evidence="2 3">DJ011</strain>
    </source>
</reference>
<dbReference type="EMBL" id="JAAZWO010000007">
    <property type="protein sequence ID" value="MBC2397657.1"/>
    <property type="molecule type" value="Genomic_DNA"/>
</dbReference>
<protein>
    <submittedName>
        <fullName evidence="2">Spore coat protein</fullName>
    </submittedName>
</protein>
<dbReference type="Gene3D" id="1.20.1260.10">
    <property type="match status" value="1"/>
</dbReference>
<gene>
    <name evidence="2" type="ORF">HGG79_07695</name>
</gene>
<dbReference type="AlphaFoldDB" id="A0A923E9D8"/>